<organism evidence="9 10">
    <name type="scientific">Oryzias latipes</name>
    <name type="common">Japanese rice fish</name>
    <name type="synonym">Japanese killifish</name>
    <dbReference type="NCBI Taxonomy" id="8090"/>
    <lineage>
        <taxon>Eukaryota</taxon>
        <taxon>Metazoa</taxon>
        <taxon>Chordata</taxon>
        <taxon>Craniata</taxon>
        <taxon>Vertebrata</taxon>
        <taxon>Euteleostomi</taxon>
        <taxon>Actinopterygii</taxon>
        <taxon>Neopterygii</taxon>
        <taxon>Teleostei</taxon>
        <taxon>Neoteleostei</taxon>
        <taxon>Acanthomorphata</taxon>
        <taxon>Ovalentaria</taxon>
        <taxon>Atherinomorphae</taxon>
        <taxon>Beloniformes</taxon>
        <taxon>Adrianichthyidae</taxon>
        <taxon>Oryziinae</taxon>
        <taxon>Oryzias</taxon>
    </lineage>
</organism>
<dbReference type="PROSITE" id="PS50240">
    <property type="entry name" value="TRYPSIN_DOM"/>
    <property type="match status" value="1"/>
</dbReference>
<sequence length="324" mass="35503">MACQQFVSRFTLLTLLLSPGFYSSNYGGQKDSPGASPWQVILLNDDGLLCAGSLITDQWVLTSGRCMANYGTNDTVALLGAQNQFGENQHEENRTIDDVVCYSDQHDYHSKDSICLLLLSAPVNFSEAIQPIALASRRSTFHNGTLSWVTVFDSYDHNETILQEVKASILGNNQCNCDYEGEEVSDKQMCVGLGDEGYDACEVFQGSPLVIKGDAEWVLAGVAGFQHTCGPLKVYVEVSRYQRWISVSITGMEPHFVTFDPPGFDMDKNFICIKSEILTTPVPISTTTGDTIFSGGDNLIHFTHFFSLSALVLFLHGLVGTSGM</sequence>
<feature type="domain" description="Peptidase S1" evidence="8">
    <location>
        <begin position="25"/>
        <end position="250"/>
    </location>
</feature>
<reference evidence="9" key="4">
    <citation type="submission" date="2025-09" db="UniProtKB">
        <authorList>
            <consortium name="Ensembl"/>
        </authorList>
    </citation>
    <scope>IDENTIFICATION</scope>
    <source>
        <strain evidence="9">HNI</strain>
    </source>
</reference>
<feature type="signal peptide" evidence="7">
    <location>
        <begin position="1"/>
        <end position="27"/>
    </location>
</feature>
<dbReference type="PANTHER" id="PTHR24253:SF144">
    <property type="entry name" value="CHYMOTRYPSIN-LIKE PROTEASE CTRL-1-RELATED"/>
    <property type="match status" value="1"/>
</dbReference>
<feature type="chain" id="PRO_5018004154" evidence="7">
    <location>
        <begin position="28"/>
        <end position="324"/>
    </location>
</feature>
<dbReference type="SMART" id="SM00020">
    <property type="entry name" value="Tryp_SPc"/>
    <property type="match status" value="1"/>
</dbReference>
<dbReference type="Proteomes" id="UP000265180">
    <property type="component" value="Chromosome 8"/>
</dbReference>
<reference evidence="9 10" key="2">
    <citation type="submission" date="2017-04" db="EMBL/GenBank/DDBJ databases">
        <title>CpG methylation of centromeres and impact of large insertions on vertebrate speciation.</title>
        <authorList>
            <person name="Ichikawa K."/>
            <person name="Yoshimura J."/>
            <person name="Morishita S."/>
        </authorList>
    </citation>
    <scope>NUCLEOTIDE SEQUENCE</scope>
    <source>
        <strain evidence="9 10">HNI</strain>
    </source>
</reference>
<evidence type="ECO:0000256" key="2">
    <source>
        <dbReference type="ARBA" id="ARBA00022729"/>
    </source>
</evidence>
<evidence type="ECO:0000259" key="8">
    <source>
        <dbReference type="PROSITE" id="PS50240"/>
    </source>
</evidence>
<evidence type="ECO:0000256" key="3">
    <source>
        <dbReference type="ARBA" id="ARBA00022801"/>
    </source>
</evidence>
<evidence type="ECO:0000256" key="5">
    <source>
        <dbReference type="ARBA" id="ARBA00023157"/>
    </source>
</evidence>
<dbReference type="InterPro" id="IPR001314">
    <property type="entry name" value="Peptidase_S1A"/>
</dbReference>
<proteinExistence type="predicted"/>
<reference evidence="9" key="3">
    <citation type="submission" date="2025-08" db="UniProtKB">
        <authorList>
            <consortium name="Ensembl"/>
        </authorList>
    </citation>
    <scope>IDENTIFICATION</scope>
    <source>
        <strain evidence="9">HNI</strain>
    </source>
</reference>
<name>A0A3P9MAK9_ORYLA</name>
<evidence type="ECO:0000256" key="6">
    <source>
        <dbReference type="ARBA" id="ARBA00023180"/>
    </source>
</evidence>
<dbReference type="AlphaFoldDB" id="A0A3P9MAK9"/>
<dbReference type="Ensembl" id="ENSORLT00020021006.1">
    <property type="protein sequence ID" value="ENSORLP00020030012.1"/>
    <property type="gene ID" value="ENSORLG00020014254.1"/>
</dbReference>
<keyword evidence="5" id="KW-1015">Disulfide bond</keyword>
<keyword evidence="3" id="KW-0378">Hydrolase</keyword>
<dbReference type="InterPro" id="IPR009003">
    <property type="entry name" value="Peptidase_S1_PA"/>
</dbReference>
<dbReference type="GO" id="GO:0004252">
    <property type="term" value="F:serine-type endopeptidase activity"/>
    <property type="evidence" value="ECO:0007669"/>
    <property type="project" value="InterPro"/>
</dbReference>
<reference key="1">
    <citation type="journal article" date="2007" name="Nature">
        <title>The medaka draft genome and insights into vertebrate genome evolution.</title>
        <authorList>
            <person name="Kasahara M."/>
            <person name="Naruse K."/>
            <person name="Sasaki S."/>
            <person name="Nakatani Y."/>
            <person name="Qu W."/>
            <person name="Ahsan B."/>
            <person name="Yamada T."/>
            <person name="Nagayasu Y."/>
            <person name="Doi K."/>
            <person name="Kasai Y."/>
            <person name="Jindo T."/>
            <person name="Kobayashi D."/>
            <person name="Shimada A."/>
            <person name="Toyoda A."/>
            <person name="Kuroki Y."/>
            <person name="Fujiyama A."/>
            <person name="Sasaki T."/>
            <person name="Shimizu A."/>
            <person name="Asakawa S."/>
            <person name="Shimizu N."/>
            <person name="Hashimoto S."/>
            <person name="Yang J."/>
            <person name="Lee Y."/>
            <person name="Matsushima K."/>
            <person name="Sugano S."/>
            <person name="Sakaizumi M."/>
            <person name="Narita T."/>
            <person name="Ohishi K."/>
            <person name="Haga S."/>
            <person name="Ohta F."/>
            <person name="Nomoto H."/>
            <person name="Nogata K."/>
            <person name="Morishita T."/>
            <person name="Endo T."/>
            <person name="Shin-I T."/>
            <person name="Takeda H."/>
            <person name="Morishita S."/>
            <person name="Kohara Y."/>
        </authorList>
    </citation>
    <scope>NUCLEOTIDE SEQUENCE [LARGE SCALE GENOMIC DNA]</scope>
    <source>
        <strain>Hd-rR</strain>
    </source>
</reference>
<protein>
    <submittedName>
        <fullName evidence="9">Serine protease 27</fullName>
    </submittedName>
</protein>
<keyword evidence="6" id="KW-0325">Glycoprotein</keyword>
<accession>A0A3P9MAK9</accession>
<keyword evidence="1" id="KW-0645">Protease</keyword>
<dbReference type="PANTHER" id="PTHR24253">
    <property type="entry name" value="TRANSMEMBRANE PROTEASE SERINE"/>
    <property type="match status" value="1"/>
</dbReference>
<evidence type="ECO:0000313" key="10">
    <source>
        <dbReference type="Proteomes" id="UP000265180"/>
    </source>
</evidence>
<evidence type="ECO:0000256" key="7">
    <source>
        <dbReference type="SAM" id="SignalP"/>
    </source>
</evidence>
<keyword evidence="2 7" id="KW-0732">Signal</keyword>
<dbReference type="InterPro" id="IPR001254">
    <property type="entry name" value="Trypsin_dom"/>
</dbReference>
<dbReference type="InterPro" id="IPR043504">
    <property type="entry name" value="Peptidase_S1_PA_chymotrypsin"/>
</dbReference>
<dbReference type="SUPFAM" id="SSF50494">
    <property type="entry name" value="Trypsin-like serine proteases"/>
    <property type="match status" value="1"/>
</dbReference>
<evidence type="ECO:0000256" key="1">
    <source>
        <dbReference type="ARBA" id="ARBA00022670"/>
    </source>
</evidence>
<dbReference type="CDD" id="cd00190">
    <property type="entry name" value="Tryp_SPc"/>
    <property type="match status" value="1"/>
</dbReference>
<dbReference type="FunFam" id="2.40.10.10:FF:000068">
    <property type="entry name" value="transmembrane protease serine 2"/>
    <property type="match status" value="1"/>
</dbReference>
<dbReference type="PRINTS" id="PR00722">
    <property type="entry name" value="CHYMOTRYPSIN"/>
</dbReference>
<evidence type="ECO:0000313" key="9">
    <source>
        <dbReference type="Ensembl" id="ENSORLP00020030012.1"/>
    </source>
</evidence>
<dbReference type="Gene3D" id="2.40.10.10">
    <property type="entry name" value="Trypsin-like serine proteases"/>
    <property type="match status" value="2"/>
</dbReference>
<dbReference type="Pfam" id="PF00089">
    <property type="entry name" value="Trypsin"/>
    <property type="match status" value="1"/>
</dbReference>
<keyword evidence="4" id="KW-0720">Serine protease</keyword>
<evidence type="ECO:0000256" key="4">
    <source>
        <dbReference type="ARBA" id="ARBA00022825"/>
    </source>
</evidence>
<dbReference type="GO" id="GO:0006508">
    <property type="term" value="P:proteolysis"/>
    <property type="evidence" value="ECO:0007669"/>
    <property type="project" value="UniProtKB-KW"/>
</dbReference>